<reference evidence="5 6" key="1">
    <citation type="submission" date="2016-08" db="EMBL/GenBank/DDBJ databases">
        <authorList>
            <consortium name="Pathogen Informatics"/>
        </authorList>
    </citation>
    <scope>NUCLEOTIDE SEQUENCE [LARGE SCALE GENOMIC DNA]</scope>
    <source>
        <strain evidence="2 5">DK</strain>
        <strain evidence="3 6">DS</strain>
    </source>
</reference>
<evidence type="ECO:0000313" key="6">
    <source>
        <dbReference type="Proteomes" id="UP000507536"/>
    </source>
</evidence>
<dbReference type="EMBL" id="FMIO01000060">
    <property type="protein sequence ID" value="SCL84472.1"/>
    <property type="molecule type" value="Genomic_DNA"/>
</dbReference>
<dbReference type="InterPro" id="IPR006486">
    <property type="entry name" value="PYST_A"/>
</dbReference>
<dbReference type="AlphaFoldDB" id="A0A1C6Y7J6"/>
<sequence length="268" mass="31073">MNKFYIQIVLFLLSIFVYVNNKALATESAPEEFAPPQITPLNITSEEVYEKSKDLLCTNPEEIKNAEKLMKEAIEHLKHHAISVDGFKYKGENPHYNMVFYKKNHKNRKKRINIEKIYYKVYGRNKYNEVANMLWNPDRINLPNGGDVKIVRVYNPNLVLIEQRYEKEPGSPQKYFYALAAKAKISKYVTIIAIVSPNVNDHNPSKEKYENKIIDNANLFEIEVDSEDDIRKGKLKKTIVHLNGYLIERHPGSVNLTYIEAIDGHSSI</sequence>
<feature type="chain" id="PRO_5014058284" evidence="1">
    <location>
        <begin position="26"/>
        <end position="268"/>
    </location>
</feature>
<dbReference type="Proteomes" id="UP000195879">
    <property type="component" value="Unassembled WGS sequence"/>
</dbReference>
<feature type="signal peptide" evidence="1">
    <location>
        <begin position="1"/>
        <end position="25"/>
    </location>
</feature>
<dbReference type="EMBL" id="LT608200">
    <property type="protein sequence ID" value="SCN58813.1"/>
    <property type="molecule type" value="Genomic_DNA"/>
</dbReference>
<dbReference type="EMBL" id="LT608186">
    <property type="protein sequence ID" value="SCM19303.1"/>
    <property type="molecule type" value="Genomic_DNA"/>
</dbReference>
<gene>
    <name evidence="4" type="ORF">PCHDK_000092100</name>
    <name evidence="2" type="ORF">PCHDK_000498900</name>
    <name evidence="3" type="ORF">PCHDS_000092900</name>
</gene>
<dbReference type="Proteomes" id="UP000507536">
    <property type="component" value="Chromosome 6"/>
</dbReference>
<dbReference type="SUPFAM" id="SSF55961">
    <property type="entry name" value="Bet v1-like"/>
    <property type="match status" value="1"/>
</dbReference>
<protein>
    <submittedName>
        <fullName evidence="3">Fam-a protein</fullName>
    </submittedName>
</protein>
<dbReference type="Proteomes" id="UP000195879">
    <property type="component" value="Chromosome 6"/>
</dbReference>
<evidence type="ECO:0000256" key="1">
    <source>
        <dbReference type="SAM" id="SignalP"/>
    </source>
</evidence>
<evidence type="ECO:0000313" key="2">
    <source>
        <dbReference type="EMBL" id="SCL84472.1"/>
    </source>
</evidence>
<keyword evidence="1" id="KW-0732">Signal</keyword>
<evidence type="ECO:0000313" key="5">
    <source>
        <dbReference type="Proteomes" id="UP000195879"/>
    </source>
</evidence>
<organism evidence="3 6">
    <name type="scientific">Plasmodium chabaudi adami</name>
    <dbReference type="NCBI Taxonomy" id="5826"/>
    <lineage>
        <taxon>Eukaryota</taxon>
        <taxon>Sar</taxon>
        <taxon>Alveolata</taxon>
        <taxon>Apicomplexa</taxon>
        <taxon>Aconoidasida</taxon>
        <taxon>Haemosporida</taxon>
        <taxon>Plasmodiidae</taxon>
        <taxon>Plasmodium</taxon>
        <taxon>Plasmodium (Vinckeia)</taxon>
    </lineage>
</organism>
<dbReference type="NCBIfam" id="TIGR01599">
    <property type="entry name" value="PYST-A"/>
    <property type="match status" value="1"/>
</dbReference>
<evidence type="ECO:0000313" key="3">
    <source>
        <dbReference type="EMBL" id="SCM19303.1"/>
    </source>
</evidence>
<name>A0A1C6Y7J6_PLACE</name>
<proteinExistence type="predicted"/>
<evidence type="ECO:0000313" key="4">
    <source>
        <dbReference type="EMBL" id="SCN58813.1"/>
    </source>
</evidence>
<accession>A0A1C6Y7J6</accession>